<reference evidence="2 3" key="1">
    <citation type="submission" date="2011-09" db="EMBL/GenBank/DDBJ databases">
        <title>The Genome Sequence of Plasmodium vivax North Korean.</title>
        <authorList>
            <consortium name="The Broad Institute Genome Sequencing Platform"/>
            <consortium name="The Broad Institute Genome Sequencing Center for Infectious Disease"/>
            <person name="Neafsey D."/>
            <person name="Carlton J."/>
            <person name="Barnwell J."/>
            <person name="Collins W."/>
            <person name="Escalante A."/>
            <person name="Mullikin J."/>
            <person name="Saul A."/>
            <person name="Guigo R."/>
            <person name="Camara F."/>
            <person name="Young S.K."/>
            <person name="Zeng Q."/>
            <person name="Gargeya S."/>
            <person name="Fitzgerald M."/>
            <person name="Haas B."/>
            <person name="Abouelleil A."/>
            <person name="Alvarado L."/>
            <person name="Arachchi H.M."/>
            <person name="Berlin A."/>
            <person name="Brown A."/>
            <person name="Chapman S.B."/>
            <person name="Chen Z."/>
            <person name="Dunbar C."/>
            <person name="Freedman E."/>
            <person name="Gearin G."/>
            <person name="Gellesch M."/>
            <person name="Goldberg J."/>
            <person name="Griggs A."/>
            <person name="Gujja S."/>
            <person name="Heiman D."/>
            <person name="Howarth C."/>
            <person name="Larson L."/>
            <person name="Lui A."/>
            <person name="MacDonald P.J.P."/>
            <person name="Montmayeur A."/>
            <person name="Murphy C."/>
            <person name="Neiman D."/>
            <person name="Pearson M."/>
            <person name="Priest M."/>
            <person name="Roberts A."/>
            <person name="Saif S."/>
            <person name="Shea T."/>
            <person name="Shenoy N."/>
            <person name="Sisk P."/>
            <person name="Stolte C."/>
            <person name="Sykes S."/>
            <person name="Wortman J."/>
            <person name="Nusbaum C."/>
            <person name="Birren B."/>
        </authorList>
    </citation>
    <scope>NUCLEOTIDE SEQUENCE [LARGE SCALE GENOMIC DNA]</scope>
    <source>
        <strain evidence="2 3">North Korean</strain>
    </source>
</reference>
<keyword evidence="1" id="KW-0812">Transmembrane</keyword>
<proteinExistence type="predicted"/>
<dbReference type="InterPro" id="IPR022139">
    <property type="entry name" value="Fam-L/Fam-M-like_plasmodium"/>
</dbReference>
<evidence type="ECO:0000313" key="3">
    <source>
        <dbReference type="Proteomes" id="UP000053239"/>
    </source>
</evidence>
<dbReference type="Proteomes" id="UP000053239">
    <property type="component" value="Unassembled WGS sequence"/>
</dbReference>
<keyword evidence="1" id="KW-1133">Transmembrane helix</keyword>
<dbReference type="Pfam" id="PF12420">
    <property type="entry name" value="DUF3671"/>
    <property type="match status" value="1"/>
</dbReference>
<name>A0A0J9WFC4_PLAVI</name>
<sequence>MKTHRLLAKNDIKEELDNTRIRELPQDVKYNMKKNEAYRTSTYRTPNKSGSCNLAVHKKQYNNKHTKKKSLGNLDCYFEDKIFKKLDNIYELAEIMKNDRQSYKKEILKKYGIPLISFALLPLFGLVFLILFGHDELGRGIIDFCFHTNEEHASGSLSSCNKARFHDYKKLFIISEYVNYIYMFIMFIIVILVSMYIIIKIMKYKKIKVGKDKMNIKEYYRFCKDIF</sequence>
<evidence type="ECO:0000256" key="1">
    <source>
        <dbReference type="SAM" id="Phobius"/>
    </source>
</evidence>
<dbReference type="EMBL" id="KQ235194">
    <property type="protein sequence ID" value="KNA02164.1"/>
    <property type="molecule type" value="Genomic_DNA"/>
</dbReference>
<keyword evidence="1" id="KW-0472">Membrane</keyword>
<organism evidence="2 3">
    <name type="scientific">Plasmodium vivax North Korean</name>
    <dbReference type="NCBI Taxonomy" id="1035514"/>
    <lineage>
        <taxon>Eukaryota</taxon>
        <taxon>Sar</taxon>
        <taxon>Alveolata</taxon>
        <taxon>Apicomplexa</taxon>
        <taxon>Aconoidasida</taxon>
        <taxon>Haemosporida</taxon>
        <taxon>Plasmodiidae</taxon>
        <taxon>Plasmodium</taxon>
        <taxon>Plasmodium (Plasmodium)</taxon>
    </lineage>
</organism>
<accession>A0A0J9WFC4</accession>
<gene>
    <name evidence="2" type="ORF">PVNG_05505</name>
</gene>
<protein>
    <recommendedName>
        <fullName evidence="4">Variable surface protein</fullName>
    </recommendedName>
</protein>
<feature type="transmembrane region" description="Helical" evidence="1">
    <location>
        <begin position="180"/>
        <end position="199"/>
    </location>
</feature>
<feature type="transmembrane region" description="Helical" evidence="1">
    <location>
        <begin position="111"/>
        <end position="132"/>
    </location>
</feature>
<dbReference type="AlphaFoldDB" id="A0A0J9WFC4"/>
<evidence type="ECO:0008006" key="4">
    <source>
        <dbReference type="Google" id="ProtNLM"/>
    </source>
</evidence>
<evidence type="ECO:0000313" key="2">
    <source>
        <dbReference type="EMBL" id="KNA02164.1"/>
    </source>
</evidence>